<evidence type="ECO:0000313" key="2">
    <source>
        <dbReference type="EMBL" id="ANV97592.1"/>
    </source>
</evidence>
<dbReference type="PROSITE" id="PS51179">
    <property type="entry name" value="POU_3"/>
    <property type="match status" value="1"/>
</dbReference>
<dbReference type="InterPro" id="IPR031923">
    <property type="entry name" value="Tipalpha"/>
</dbReference>
<dbReference type="KEGG" id="het:BBW65_01670"/>
<sequence>MKRYMLYFVSALFFVGCGTHISEEALQKTGLKGAPSWVIEGGVGLYSGIGDAPIIDGNVNFARTEATAAARAEVSKQIGVKVTSYLNKQTDRKNKTLNEQVAGKIGENAQKYLTNTQPAGFWINDSGTRVYVLVKLADKEVEAIKKNLMDNQIDPKELEAFANEK</sequence>
<dbReference type="EMBL" id="CP016503">
    <property type="protein sequence ID" value="ANV97592.1"/>
    <property type="molecule type" value="Genomic_DNA"/>
</dbReference>
<dbReference type="AlphaFoldDB" id="A0A1B1U4F4"/>
<accession>A0A1B1U4F4</accession>
<dbReference type="Gene3D" id="3.10.129.140">
    <property type="entry name" value="Helicobacter TNF-alpha-Inducing protein"/>
    <property type="match status" value="1"/>
</dbReference>
<reference evidence="3" key="1">
    <citation type="submission" date="2016-07" db="EMBL/GenBank/DDBJ databases">
        <authorList>
            <person name="Florea S."/>
            <person name="Webb J.S."/>
            <person name="Jaromczyk J."/>
            <person name="Schardl C.L."/>
        </authorList>
    </citation>
    <scope>NUCLEOTIDE SEQUENCE [LARGE SCALE GENOMIC DNA]</scope>
    <source>
        <strain evidence="3">MIT 01-6242</strain>
    </source>
</reference>
<dbReference type="PROSITE" id="PS51257">
    <property type="entry name" value="PROKAR_LIPOPROTEIN"/>
    <property type="match status" value="1"/>
</dbReference>
<dbReference type="Proteomes" id="UP000092884">
    <property type="component" value="Chromosome"/>
</dbReference>
<evidence type="ECO:0000259" key="1">
    <source>
        <dbReference type="PROSITE" id="PS51179"/>
    </source>
</evidence>
<dbReference type="GO" id="GO:0003700">
    <property type="term" value="F:DNA-binding transcription factor activity"/>
    <property type="evidence" value="ECO:0007669"/>
    <property type="project" value="InterPro"/>
</dbReference>
<evidence type="ECO:0000313" key="3">
    <source>
        <dbReference type="Proteomes" id="UP000092884"/>
    </source>
</evidence>
<dbReference type="Pfam" id="PF16753">
    <property type="entry name" value="Tipalpha"/>
    <property type="match status" value="1"/>
</dbReference>
<dbReference type="OrthoDB" id="5327705at2"/>
<proteinExistence type="predicted"/>
<dbReference type="InterPro" id="IPR000327">
    <property type="entry name" value="POU_dom"/>
</dbReference>
<protein>
    <recommendedName>
        <fullName evidence="1">POU-specific domain-containing protein</fullName>
    </recommendedName>
</protein>
<gene>
    <name evidence="2" type="ORF">BBW65_01670</name>
</gene>
<keyword evidence="3" id="KW-1185">Reference proteome</keyword>
<feature type="domain" description="POU-specific" evidence="1">
    <location>
        <begin position="150"/>
        <end position="165"/>
    </location>
</feature>
<dbReference type="STRING" id="222136.BBW65_01670"/>
<dbReference type="RefSeq" id="WP_066338849.1">
    <property type="nucleotide sequence ID" value="NZ_CP016503.1"/>
</dbReference>
<name>A0A1B1U4F4_9HELI</name>
<organism evidence="2 3">
    <name type="scientific">Helicobacter enhydrae</name>
    <dbReference type="NCBI Taxonomy" id="222136"/>
    <lineage>
        <taxon>Bacteria</taxon>
        <taxon>Pseudomonadati</taxon>
        <taxon>Campylobacterota</taxon>
        <taxon>Epsilonproteobacteria</taxon>
        <taxon>Campylobacterales</taxon>
        <taxon>Helicobacteraceae</taxon>
        <taxon>Helicobacter</taxon>
    </lineage>
</organism>